<organism evidence="3 4">
    <name type="scientific">Brevibacterium gallinarum</name>
    <dbReference type="NCBI Taxonomy" id="2762220"/>
    <lineage>
        <taxon>Bacteria</taxon>
        <taxon>Bacillati</taxon>
        <taxon>Actinomycetota</taxon>
        <taxon>Actinomycetes</taxon>
        <taxon>Micrococcales</taxon>
        <taxon>Brevibacteriaceae</taxon>
        <taxon>Brevibacterium</taxon>
    </lineage>
</organism>
<evidence type="ECO:0000256" key="1">
    <source>
        <dbReference type="SAM" id="MobiDB-lite"/>
    </source>
</evidence>
<evidence type="ECO:0000313" key="3">
    <source>
        <dbReference type="EMBL" id="MBD8019896.1"/>
    </source>
</evidence>
<dbReference type="InterPro" id="IPR007037">
    <property type="entry name" value="SIP_rossman_dom"/>
</dbReference>
<evidence type="ECO:0000313" key="4">
    <source>
        <dbReference type="Proteomes" id="UP000651517"/>
    </source>
</evidence>
<dbReference type="PROSITE" id="PS51384">
    <property type="entry name" value="FAD_FR"/>
    <property type="match status" value="1"/>
</dbReference>
<dbReference type="EMBL" id="JACSPY010000002">
    <property type="protein sequence ID" value="MBD8019896.1"/>
    <property type="molecule type" value="Genomic_DNA"/>
</dbReference>
<sequence>MTTESHPENPPLTAGLVPREPRGWCTTSPEPAEEDELTAGYSFDLRPRTLTVVARAELSATLARIRFTADDGFAGFPAVAPEDHFKLFFDTADDGSPVLPTLTEGRWSPRGLTYRDYTVRWFDAEAGLLDVDFVLHDHGVAGRWAASAAPGDRLGALGPRGAFLIKDVYSWYVLAADETALPALARWVEGLRDGVPVCAYIEVDGPQSHIALPTRSDLTTVWCHRNGAPAGSTELLSEAIIAHDYPDRNGFVWVAGEAQSIRAARRFVKEAGFSRDHWDVDGYWRRGTANHDHHTEPADG</sequence>
<dbReference type="Pfam" id="PF08021">
    <property type="entry name" value="FAD_binding_9"/>
    <property type="match status" value="1"/>
</dbReference>
<dbReference type="RefSeq" id="WP_191725428.1">
    <property type="nucleotide sequence ID" value="NZ_JACSPY010000002.1"/>
</dbReference>
<accession>A0ABR8WTA3</accession>
<dbReference type="Proteomes" id="UP000651517">
    <property type="component" value="Unassembled WGS sequence"/>
</dbReference>
<dbReference type="SUPFAM" id="SSF63380">
    <property type="entry name" value="Riboflavin synthase domain-like"/>
    <property type="match status" value="1"/>
</dbReference>
<dbReference type="InterPro" id="IPR013113">
    <property type="entry name" value="SIP_FAD-bd"/>
</dbReference>
<proteinExistence type="predicted"/>
<name>A0ABR8WTA3_9MICO</name>
<comment type="caution">
    <text evidence="3">The sequence shown here is derived from an EMBL/GenBank/DDBJ whole genome shotgun (WGS) entry which is preliminary data.</text>
</comment>
<keyword evidence="4" id="KW-1185">Reference proteome</keyword>
<dbReference type="InterPro" id="IPR039374">
    <property type="entry name" value="SIP_fam"/>
</dbReference>
<dbReference type="InterPro" id="IPR017938">
    <property type="entry name" value="Riboflavin_synthase-like_b-brl"/>
</dbReference>
<feature type="region of interest" description="Disordered" evidence="1">
    <location>
        <begin position="1"/>
        <end position="33"/>
    </location>
</feature>
<dbReference type="Gene3D" id="2.40.30.10">
    <property type="entry name" value="Translation factors"/>
    <property type="match status" value="1"/>
</dbReference>
<gene>
    <name evidence="3" type="ORF">H9634_03740</name>
</gene>
<dbReference type="InterPro" id="IPR017927">
    <property type="entry name" value="FAD-bd_FR_type"/>
</dbReference>
<dbReference type="PANTHER" id="PTHR30157:SF0">
    <property type="entry name" value="NADPH-DEPENDENT FERRIC-CHELATE REDUCTASE"/>
    <property type="match status" value="1"/>
</dbReference>
<dbReference type="InterPro" id="IPR039261">
    <property type="entry name" value="FNR_nucleotide-bd"/>
</dbReference>
<reference evidence="3 4" key="1">
    <citation type="submission" date="2020-08" db="EMBL/GenBank/DDBJ databases">
        <title>A Genomic Blueprint of the Chicken Gut Microbiome.</title>
        <authorList>
            <person name="Gilroy R."/>
            <person name="Ravi A."/>
            <person name="Getino M."/>
            <person name="Pursley I."/>
            <person name="Horton D.L."/>
            <person name="Alikhan N.-F."/>
            <person name="Baker D."/>
            <person name="Gharbi K."/>
            <person name="Hall N."/>
            <person name="Watson M."/>
            <person name="Adriaenssens E.M."/>
            <person name="Foster-Nyarko E."/>
            <person name="Jarju S."/>
            <person name="Secka A."/>
            <person name="Antonio M."/>
            <person name="Oren A."/>
            <person name="Chaudhuri R."/>
            <person name="La Ragione R.M."/>
            <person name="Hildebrand F."/>
            <person name="Pallen M.J."/>
        </authorList>
    </citation>
    <scope>NUCLEOTIDE SEQUENCE [LARGE SCALE GENOMIC DNA]</scope>
    <source>
        <strain evidence="3 4">Re57</strain>
    </source>
</reference>
<feature type="domain" description="FAD-binding FR-type" evidence="2">
    <location>
        <begin position="45"/>
        <end position="166"/>
    </location>
</feature>
<protein>
    <submittedName>
        <fullName evidence="3">Siderophore-interacting protein</fullName>
    </submittedName>
</protein>
<dbReference type="Pfam" id="PF04954">
    <property type="entry name" value="SIP"/>
    <property type="match status" value="1"/>
</dbReference>
<dbReference type="PANTHER" id="PTHR30157">
    <property type="entry name" value="FERRIC REDUCTASE, NADPH-DEPENDENT"/>
    <property type="match status" value="1"/>
</dbReference>
<dbReference type="CDD" id="cd06193">
    <property type="entry name" value="siderophore_interacting"/>
    <property type="match status" value="1"/>
</dbReference>
<evidence type="ECO:0000259" key="2">
    <source>
        <dbReference type="PROSITE" id="PS51384"/>
    </source>
</evidence>
<dbReference type="Gene3D" id="3.40.50.80">
    <property type="entry name" value="Nucleotide-binding domain of ferredoxin-NADP reductase (FNR) module"/>
    <property type="match status" value="1"/>
</dbReference>